<name>A0AAW1K2P9_POPJA</name>
<dbReference type="Gene3D" id="3.90.1200.10">
    <property type="match status" value="1"/>
</dbReference>
<evidence type="ECO:0000313" key="3">
    <source>
        <dbReference type="Proteomes" id="UP001458880"/>
    </source>
</evidence>
<dbReference type="InterPro" id="IPR004119">
    <property type="entry name" value="EcKL"/>
</dbReference>
<evidence type="ECO:0000313" key="2">
    <source>
        <dbReference type="EMBL" id="KAK9712058.1"/>
    </source>
</evidence>
<evidence type="ECO:0000259" key="1">
    <source>
        <dbReference type="SMART" id="SM00587"/>
    </source>
</evidence>
<sequence>MTVDLPLCPEDVNQVLQEIIAREKFQNPTVVFSQGSKIGQGCLGVDTAVEITEGNRKLELFVKTAPKHEKFRELKLELFVKTAPKHEKFRELMHIRPAYCNEFRFYNTIYTEMDKFHQEKTGRPMNIAAKYYGGSDEEMKEIIVMENVKVEGFSTKNLKEPLDKDQGNFELFNLRSNYNQLEKFLGSSTGGKKILEKFKYLADNGLQIILGVKECDSSYVAVTHGDCNGNNLMFRNKDGDLDLRLIDFQGVKVASPMMDLTYSFYGSCTSEENLSLLDYYLDVYYEALSGTIKELGSNPDKLYPKSLIKEDWKKFCGFSLTIAIPVIRASLLDVEFNIVEAVENPPSEEEQERFLNDNYDNQEFARRMGVLFQHLIDHDFI</sequence>
<dbReference type="InterPro" id="IPR011009">
    <property type="entry name" value="Kinase-like_dom_sf"/>
</dbReference>
<dbReference type="InterPro" id="IPR015897">
    <property type="entry name" value="CHK_kinase-like"/>
</dbReference>
<dbReference type="GO" id="GO:0016301">
    <property type="term" value="F:kinase activity"/>
    <property type="evidence" value="ECO:0007669"/>
    <property type="project" value="UniProtKB-KW"/>
</dbReference>
<proteinExistence type="predicted"/>
<protein>
    <submittedName>
        <fullName evidence="2">Ecdysteroid kinase-like family</fullName>
    </submittedName>
</protein>
<gene>
    <name evidence="2" type="ORF">QE152_g25101</name>
</gene>
<dbReference type="Proteomes" id="UP001458880">
    <property type="component" value="Unassembled WGS sequence"/>
</dbReference>
<keyword evidence="2" id="KW-0808">Transferase</keyword>
<dbReference type="AlphaFoldDB" id="A0AAW1K2P9"/>
<feature type="domain" description="CHK kinase-like" evidence="1">
    <location>
        <begin position="143"/>
        <end position="294"/>
    </location>
</feature>
<dbReference type="SMART" id="SM00587">
    <property type="entry name" value="CHK"/>
    <property type="match status" value="1"/>
</dbReference>
<organism evidence="2 3">
    <name type="scientific">Popillia japonica</name>
    <name type="common">Japanese beetle</name>
    <dbReference type="NCBI Taxonomy" id="7064"/>
    <lineage>
        <taxon>Eukaryota</taxon>
        <taxon>Metazoa</taxon>
        <taxon>Ecdysozoa</taxon>
        <taxon>Arthropoda</taxon>
        <taxon>Hexapoda</taxon>
        <taxon>Insecta</taxon>
        <taxon>Pterygota</taxon>
        <taxon>Neoptera</taxon>
        <taxon>Endopterygota</taxon>
        <taxon>Coleoptera</taxon>
        <taxon>Polyphaga</taxon>
        <taxon>Scarabaeiformia</taxon>
        <taxon>Scarabaeidae</taxon>
        <taxon>Rutelinae</taxon>
        <taxon>Popillia</taxon>
    </lineage>
</organism>
<dbReference type="EMBL" id="JASPKY010000269">
    <property type="protein sequence ID" value="KAK9712058.1"/>
    <property type="molecule type" value="Genomic_DNA"/>
</dbReference>
<dbReference type="Pfam" id="PF02958">
    <property type="entry name" value="EcKL"/>
    <property type="match status" value="2"/>
</dbReference>
<keyword evidence="2" id="KW-0418">Kinase</keyword>
<dbReference type="SUPFAM" id="SSF56112">
    <property type="entry name" value="Protein kinase-like (PK-like)"/>
    <property type="match status" value="1"/>
</dbReference>
<reference evidence="2 3" key="1">
    <citation type="journal article" date="2024" name="BMC Genomics">
        <title>De novo assembly and annotation of Popillia japonica's genome with initial clues to its potential as an invasive pest.</title>
        <authorList>
            <person name="Cucini C."/>
            <person name="Boschi S."/>
            <person name="Funari R."/>
            <person name="Cardaioli E."/>
            <person name="Iannotti N."/>
            <person name="Marturano G."/>
            <person name="Paoli F."/>
            <person name="Bruttini M."/>
            <person name="Carapelli A."/>
            <person name="Frati F."/>
            <person name="Nardi F."/>
        </authorList>
    </citation>
    <scope>NUCLEOTIDE SEQUENCE [LARGE SCALE GENOMIC DNA]</scope>
    <source>
        <strain evidence="2">DMR45628</strain>
    </source>
</reference>
<keyword evidence="3" id="KW-1185">Reference proteome</keyword>
<accession>A0AAW1K2P9</accession>
<comment type="caution">
    <text evidence="2">The sequence shown here is derived from an EMBL/GenBank/DDBJ whole genome shotgun (WGS) entry which is preliminary data.</text>
</comment>
<dbReference type="PANTHER" id="PTHR11012">
    <property type="entry name" value="PROTEIN KINASE-LIKE DOMAIN-CONTAINING"/>
    <property type="match status" value="1"/>
</dbReference>
<dbReference type="PANTHER" id="PTHR11012:SF30">
    <property type="entry name" value="PROTEIN KINASE-LIKE DOMAIN-CONTAINING"/>
    <property type="match status" value="1"/>
</dbReference>